<dbReference type="RefSeq" id="XP_019027805.1">
    <property type="nucleotide sequence ID" value="XM_019180204.1"/>
</dbReference>
<comment type="caution">
    <text evidence="2">The sequence shown here is derived from an EMBL/GenBank/DDBJ whole genome shotgun (WGS) entry which is preliminary data.</text>
</comment>
<proteinExistence type="predicted"/>
<feature type="compositionally biased region" description="Acidic residues" evidence="1">
    <location>
        <begin position="224"/>
        <end position="236"/>
    </location>
</feature>
<sequence length="295" mass="32671">MGRAPLSDAELNARGFRRLPLPDDGKVVCIVCHPVPNPIGRRNMISHETTDKHKKALSEKAVRDAQLSYQARWKAHSANTVNGYEIPVSNGPRHSMATPSTDSQSRTYSTINAVTSDPLPLLAGDNPQEPIPYTDTQPVFDETLLPITIEEHEALVANLWQQCEDEDIERQIMEGFDPVEDSRHHDTNTAGRDSHRPGMIERANGRLGNLTWGEALKNPNALGDGEEENEDGDAEEGVTWLSPLDQSDKPNTQTSTAHVRVNPTSCHHLDITSIRPTSTAELHQHRLRALCLLSL</sequence>
<reference evidence="2 3" key="1">
    <citation type="submission" date="2016-06" db="EMBL/GenBank/DDBJ databases">
        <title>Evolution of pathogenesis and genome organization in the Tremellales.</title>
        <authorList>
            <person name="Cuomo C."/>
            <person name="Litvintseva A."/>
            <person name="Heitman J."/>
            <person name="Chen Y."/>
            <person name="Sun S."/>
            <person name="Springer D."/>
            <person name="Dromer F."/>
            <person name="Young S."/>
            <person name="Zeng Q."/>
            <person name="Chapman S."/>
            <person name="Gujja S."/>
            <person name="Saif S."/>
            <person name="Birren B."/>
        </authorList>
    </citation>
    <scope>NUCLEOTIDE SEQUENCE [LARGE SCALE GENOMIC DNA]</scope>
    <source>
        <strain evidence="2 3">CBS 7118</strain>
    </source>
</reference>
<dbReference type="AlphaFoldDB" id="A0A1E3HD49"/>
<protein>
    <submittedName>
        <fullName evidence="2">Uncharacterized protein</fullName>
    </submittedName>
</protein>
<gene>
    <name evidence="2" type="ORF">L198_08235</name>
</gene>
<evidence type="ECO:0000313" key="3">
    <source>
        <dbReference type="Proteomes" id="UP000094819"/>
    </source>
</evidence>
<accession>A0A1E3HD49</accession>
<keyword evidence="3" id="KW-1185">Reference proteome</keyword>
<feature type="region of interest" description="Disordered" evidence="1">
    <location>
        <begin position="179"/>
        <end position="236"/>
    </location>
</feature>
<name>A0A1E3HD49_9TREE</name>
<dbReference type="Proteomes" id="UP000094819">
    <property type="component" value="Unassembled WGS sequence"/>
</dbReference>
<evidence type="ECO:0000256" key="1">
    <source>
        <dbReference type="SAM" id="MobiDB-lite"/>
    </source>
</evidence>
<dbReference type="GeneID" id="30197446"/>
<organism evidence="2 3">
    <name type="scientific">Cryptococcus wingfieldii CBS 7118</name>
    <dbReference type="NCBI Taxonomy" id="1295528"/>
    <lineage>
        <taxon>Eukaryota</taxon>
        <taxon>Fungi</taxon>
        <taxon>Dikarya</taxon>
        <taxon>Basidiomycota</taxon>
        <taxon>Agaricomycotina</taxon>
        <taxon>Tremellomycetes</taxon>
        <taxon>Tremellales</taxon>
        <taxon>Cryptococcaceae</taxon>
        <taxon>Cryptococcus</taxon>
    </lineage>
</organism>
<dbReference type="EMBL" id="AWGH01000060">
    <property type="protein sequence ID" value="ODN74270.1"/>
    <property type="molecule type" value="Genomic_DNA"/>
</dbReference>
<evidence type="ECO:0000313" key="2">
    <source>
        <dbReference type="EMBL" id="ODN74270.1"/>
    </source>
</evidence>
<dbReference type="OrthoDB" id="10369585at2759"/>
<feature type="compositionally biased region" description="Basic and acidic residues" evidence="1">
    <location>
        <begin position="180"/>
        <end position="199"/>
    </location>
</feature>